<reference evidence="2" key="1">
    <citation type="submission" date="2018-05" db="EMBL/GenBank/DDBJ databases">
        <title>Draft genome of Mucuna pruriens seed.</title>
        <authorList>
            <person name="Nnadi N.E."/>
            <person name="Vos R."/>
            <person name="Hasami M.H."/>
            <person name="Devisetty U.K."/>
            <person name="Aguiy J.C."/>
        </authorList>
    </citation>
    <scope>NUCLEOTIDE SEQUENCE [LARGE SCALE GENOMIC DNA]</scope>
    <source>
        <strain evidence="2">JCA_2017</strain>
    </source>
</reference>
<evidence type="ECO:0000313" key="3">
    <source>
        <dbReference type="Proteomes" id="UP000257109"/>
    </source>
</evidence>
<proteinExistence type="predicted"/>
<feature type="non-terminal residue" evidence="2">
    <location>
        <position position="1"/>
    </location>
</feature>
<name>A0A371IDN8_MUCPR</name>
<comment type="caution">
    <text evidence="2">The sequence shown here is derived from an EMBL/GenBank/DDBJ whole genome shotgun (WGS) entry which is preliminary data.</text>
</comment>
<accession>A0A371IDN8</accession>
<evidence type="ECO:0000313" key="2">
    <source>
        <dbReference type="EMBL" id="RDY13095.1"/>
    </source>
</evidence>
<dbReference type="Pfam" id="PF25597">
    <property type="entry name" value="SH3_retrovirus"/>
    <property type="match status" value="1"/>
</dbReference>
<dbReference type="EMBL" id="QJKJ01000344">
    <property type="protein sequence ID" value="RDY13095.1"/>
    <property type="molecule type" value="Genomic_DNA"/>
</dbReference>
<dbReference type="InterPro" id="IPR057670">
    <property type="entry name" value="SH3_retrovirus"/>
</dbReference>
<organism evidence="2 3">
    <name type="scientific">Mucuna pruriens</name>
    <name type="common">Velvet bean</name>
    <name type="synonym">Dolichos pruriens</name>
    <dbReference type="NCBI Taxonomy" id="157652"/>
    <lineage>
        <taxon>Eukaryota</taxon>
        <taxon>Viridiplantae</taxon>
        <taxon>Streptophyta</taxon>
        <taxon>Embryophyta</taxon>
        <taxon>Tracheophyta</taxon>
        <taxon>Spermatophyta</taxon>
        <taxon>Magnoliopsida</taxon>
        <taxon>eudicotyledons</taxon>
        <taxon>Gunneridae</taxon>
        <taxon>Pentapetalae</taxon>
        <taxon>rosids</taxon>
        <taxon>fabids</taxon>
        <taxon>Fabales</taxon>
        <taxon>Fabaceae</taxon>
        <taxon>Papilionoideae</taxon>
        <taxon>50 kb inversion clade</taxon>
        <taxon>NPAAA clade</taxon>
        <taxon>indigoferoid/millettioid clade</taxon>
        <taxon>Phaseoleae</taxon>
        <taxon>Mucuna</taxon>
    </lineage>
</organism>
<keyword evidence="3" id="KW-1185">Reference proteome</keyword>
<protein>
    <recommendedName>
        <fullName evidence="1">Retroviral polymerase SH3-like domain-containing protein</fullName>
    </recommendedName>
</protein>
<dbReference type="AlphaFoldDB" id="A0A371IDN8"/>
<dbReference type="Proteomes" id="UP000257109">
    <property type="component" value="Unassembled WGS sequence"/>
</dbReference>
<dbReference type="OrthoDB" id="1935113at2759"/>
<sequence>MVRSMIGNSSLPEPHENKLDSRAINYYFVGYVERSRDYKFYDPTSRSFFKTENNIMNIVFEEESINDIGQVLVPITVQETTLVIGDNAQTIVSDIVLEQNYDEVLLQTPIKQPQQPQ</sequence>
<evidence type="ECO:0000259" key="1">
    <source>
        <dbReference type="Pfam" id="PF25597"/>
    </source>
</evidence>
<feature type="domain" description="Retroviral polymerase SH3-like" evidence="1">
    <location>
        <begin position="11"/>
        <end position="63"/>
    </location>
</feature>
<gene>
    <name evidence="2" type="ORF">CR513_02037</name>
</gene>